<dbReference type="Proteomes" id="UP001243330">
    <property type="component" value="Unassembled WGS sequence"/>
</dbReference>
<keyword evidence="3 7" id="KW-1133">Transmembrane helix</keyword>
<feature type="transmembrane region" description="Helical" evidence="7">
    <location>
        <begin position="19"/>
        <end position="40"/>
    </location>
</feature>
<evidence type="ECO:0000313" key="10">
    <source>
        <dbReference type="Proteomes" id="UP001243330"/>
    </source>
</evidence>
<dbReference type="InterPro" id="IPR049326">
    <property type="entry name" value="Rhodopsin_dom_fungi"/>
</dbReference>
<evidence type="ECO:0000256" key="7">
    <source>
        <dbReference type="SAM" id="Phobius"/>
    </source>
</evidence>
<keyword evidence="10" id="KW-1185">Reference proteome</keyword>
<sequence>MSTPISTPDLLAYDEGPTIIGLCAAMMPCSAVVVALRLWARRRMKMPLEWDDWLIVMSVSLLWSVAILGIAAVCYGGVGRHLNAVLAEDPAIFGRSMLCLFIGEYTYGTVLCTVKASVLLMYYRIFPTTGMKVGGYVLGGLTLAWWLAVVLVSTFQCTPIHKAWNSLMEGGKCLDTNKFFLGNSIPNIITDALILCLPVLEVSKLQVRRSQKVAIGGMFLLGGLVVVISCIRLKVVIDLSNAGADADFTQLIGPCWIWTNIEPTIAMLCASLPTMRPLMHFLFGRFIGGSSDGKNNVTGLVKIGGTGSNQSAKGKGQKSGRSFKRLDDNDSADEPVLWPEGYVNDQITIAERCLTLGSCDEDIPLDAIKVQRGITWTESRKM</sequence>
<evidence type="ECO:0000313" key="9">
    <source>
        <dbReference type="EMBL" id="KAK1855927.1"/>
    </source>
</evidence>
<evidence type="ECO:0000256" key="1">
    <source>
        <dbReference type="ARBA" id="ARBA00004141"/>
    </source>
</evidence>
<feature type="transmembrane region" description="Helical" evidence="7">
    <location>
        <begin position="184"/>
        <end position="202"/>
    </location>
</feature>
<proteinExistence type="inferred from homology"/>
<comment type="caution">
    <text evidence="9">The sequence shown here is derived from an EMBL/GenBank/DDBJ whole genome shotgun (WGS) entry which is preliminary data.</text>
</comment>
<evidence type="ECO:0000256" key="6">
    <source>
        <dbReference type="SAM" id="MobiDB-lite"/>
    </source>
</evidence>
<name>A0AAD9AY06_9PEZI</name>
<reference evidence="9" key="1">
    <citation type="submission" date="2023-01" db="EMBL/GenBank/DDBJ databases">
        <title>Colletotrichum chrysophilum M932 genome sequence.</title>
        <authorList>
            <person name="Baroncelli R."/>
        </authorList>
    </citation>
    <scope>NUCLEOTIDE SEQUENCE</scope>
    <source>
        <strain evidence="9">M932</strain>
    </source>
</reference>
<dbReference type="PANTHER" id="PTHR33048">
    <property type="entry name" value="PTH11-LIKE INTEGRAL MEMBRANE PROTEIN (AFU_ORTHOLOGUE AFUA_5G11245)"/>
    <property type="match status" value="1"/>
</dbReference>
<dbReference type="PANTHER" id="PTHR33048:SF47">
    <property type="entry name" value="INTEGRAL MEMBRANE PROTEIN-RELATED"/>
    <property type="match status" value="1"/>
</dbReference>
<feature type="transmembrane region" description="Helical" evidence="7">
    <location>
        <begin position="214"/>
        <end position="237"/>
    </location>
</feature>
<dbReference type="InterPro" id="IPR052337">
    <property type="entry name" value="SAT4-like"/>
</dbReference>
<organism evidence="9 10">
    <name type="scientific">Colletotrichum chrysophilum</name>
    <dbReference type="NCBI Taxonomy" id="1836956"/>
    <lineage>
        <taxon>Eukaryota</taxon>
        <taxon>Fungi</taxon>
        <taxon>Dikarya</taxon>
        <taxon>Ascomycota</taxon>
        <taxon>Pezizomycotina</taxon>
        <taxon>Sordariomycetes</taxon>
        <taxon>Hypocreomycetidae</taxon>
        <taxon>Glomerellales</taxon>
        <taxon>Glomerellaceae</taxon>
        <taxon>Colletotrichum</taxon>
        <taxon>Colletotrichum gloeosporioides species complex</taxon>
    </lineage>
</organism>
<dbReference type="GO" id="GO:0016020">
    <property type="term" value="C:membrane"/>
    <property type="evidence" value="ECO:0007669"/>
    <property type="project" value="UniProtKB-SubCell"/>
</dbReference>
<evidence type="ECO:0000256" key="5">
    <source>
        <dbReference type="ARBA" id="ARBA00038359"/>
    </source>
</evidence>
<feature type="region of interest" description="Disordered" evidence="6">
    <location>
        <begin position="308"/>
        <end position="332"/>
    </location>
</feature>
<evidence type="ECO:0000256" key="4">
    <source>
        <dbReference type="ARBA" id="ARBA00023136"/>
    </source>
</evidence>
<feature type="transmembrane region" description="Helical" evidence="7">
    <location>
        <begin position="135"/>
        <end position="155"/>
    </location>
</feature>
<dbReference type="Pfam" id="PF20684">
    <property type="entry name" value="Fung_rhodopsin"/>
    <property type="match status" value="1"/>
</dbReference>
<evidence type="ECO:0000256" key="3">
    <source>
        <dbReference type="ARBA" id="ARBA00022989"/>
    </source>
</evidence>
<comment type="similarity">
    <text evidence="5">Belongs to the SAT4 family.</text>
</comment>
<evidence type="ECO:0000259" key="8">
    <source>
        <dbReference type="Pfam" id="PF20684"/>
    </source>
</evidence>
<keyword evidence="2 7" id="KW-0812">Transmembrane</keyword>
<dbReference type="EMBL" id="JAQOWY010000015">
    <property type="protein sequence ID" value="KAK1855927.1"/>
    <property type="molecule type" value="Genomic_DNA"/>
</dbReference>
<protein>
    <recommendedName>
        <fullName evidence="8">Rhodopsin domain-containing protein</fullName>
    </recommendedName>
</protein>
<evidence type="ECO:0000256" key="2">
    <source>
        <dbReference type="ARBA" id="ARBA00022692"/>
    </source>
</evidence>
<feature type="domain" description="Rhodopsin" evidence="8">
    <location>
        <begin position="36"/>
        <end position="280"/>
    </location>
</feature>
<dbReference type="AlphaFoldDB" id="A0AAD9AY06"/>
<accession>A0AAD9AY06</accession>
<gene>
    <name evidence="9" type="ORF">CCHR01_01477</name>
</gene>
<feature type="transmembrane region" description="Helical" evidence="7">
    <location>
        <begin position="52"/>
        <end position="78"/>
    </location>
</feature>
<keyword evidence="4 7" id="KW-0472">Membrane</keyword>
<comment type="subcellular location">
    <subcellularLocation>
        <location evidence="1">Membrane</location>
        <topology evidence="1">Multi-pass membrane protein</topology>
    </subcellularLocation>
</comment>
<feature type="transmembrane region" description="Helical" evidence="7">
    <location>
        <begin position="257"/>
        <end position="275"/>
    </location>
</feature>